<evidence type="ECO:0000256" key="3">
    <source>
        <dbReference type="ARBA" id="ARBA00023172"/>
    </source>
</evidence>
<dbReference type="OrthoDB" id="1822491at2"/>
<dbReference type="AlphaFoldDB" id="A0A0M5LX56"/>
<dbReference type="RefSeq" id="WP_062006220.1">
    <property type="nucleotide sequence ID" value="NZ_CP012677.1"/>
</dbReference>
<reference evidence="9" key="1">
    <citation type="submission" date="2015-09" db="EMBL/GenBank/DDBJ databases">
        <title>Complete genome of Arthrobacter alpinus strain R3.8.</title>
        <authorList>
            <person name="See-Too W.S."/>
            <person name="Chan K.G."/>
        </authorList>
    </citation>
    <scope>NUCLEOTIDE SEQUENCE [LARGE SCALE GENOMIC DNA]</scope>
    <source>
        <strain evidence="9">R3.8</strain>
    </source>
</reference>
<dbReference type="SUPFAM" id="SSF56349">
    <property type="entry name" value="DNA breaking-rejoining enzymes"/>
    <property type="match status" value="1"/>
</dbReference>
<dbReference type="PROSITE" id="PS51900">
    <property type="entry name" value="CB"/>
    <property type="match status" value="1"/>
</dbReference>
<dbReference type="Gene3D" id="1.10.150.130">
    <property type="match status" value="1"/>
</dbReference>
<evidence type="ECO:0000259" key="7">
    <source>
        <dbReference type="PROSITE" id="PS51900"/>
    </source>
</evidence>
<dbReference type="Pfam" id="PF00589">
    <property type="entry name" value="Phage_integrase"/>
    <property type="match status" value="1"/>
</dbReference>
<dbReference type="InterPro" id="IPR010998">
    <property type="entry name" value="Integrase_recombinase_N"/>
</dbReference>
<gene>
    <name evidence="8" type="ORF">AOC05_05100</name>
</gene>
<dbReference type="CDD" id="cd01189">
    <property type="entry name" value="INT_ICEBs1_C_like"/>
    <property type="match status" value="1"/>
</dbReference>
<evidence type="ECO:0000259" key="6">
    <source>
        <dbReference type="PROSITE" id="PS51898"/>
    </source>
</evidence>
<name>A0A0M5LX56_9MICC</name>
<dbReference type="KEGG" id="aaq:AOC05_05100"/>
<feature type="domain" description="Tyr recombinase" evidence="6">
    <location>
        <begin position="169"/>
        <end position="350"/>
    </location>
</feature>
<dbReference type="EMBL" id="CP012677">
    <property type="protein sequence ID" value="ALE91850.1"/>
    <property type="molecule type" value="Genomic_DNA"/>
</dbReference>
<feature type="region of interest" description="Disordered" evidence="5">
    <location>
        <begin position="1"/>
        <end position="37"/>
    </location>
</feature>
<evidence type="ECO:0000256" key="1">
    <source>
        <dbReference type="ARBA" id="ARBA00008857"/>
    </source>
</evidence>
<accession>A0A0M5LX56</accession>
<dbReference type="Gene3D" id="1.10.443.10">
    <property type="entry name" value="Intergrase catalytic core"/>
    <property type="match status" value="1"/>
</dbReference>
<evidence type="ECO:0000256" key="4">
    <source>
        <dbReference type="PROSITE-ProRule" id="PRU01248"/>
    </source>
</evidence>
<dbReference type="InterPro" id="IPR013762">
    <property type="entry name" value="Integrase-like_cat_sf"/>
</dbReference>
<dbReference type="InterPro" id="IPR011010">
    <property type="entry name" value="DNA_brk_join_enz"/>
</dbReference>
<feature type="domain" description="Core-binding (CB)" evidence="7">
    <location>
        <begin position="68"/>
        <end position="148"/>
    </location>
</feature>
<dbReference type="GO" id="GO:0015074">
    <property type="term" value="P:DNA integration"/>
    <property type="evidence" value="ECO:0007669"/>
    <property type="project" value="UniProtKB-KW"/>
</dbReference>
<dbReference type="PANTHER" id="PTHR30349:SF64">
    <property type="entry name" value="PROPHAGE INTEGRASE INTD-RELATED"/>
    <property type="match status" value="1"/>
</dbReference>
<sequence length="370" mass="40997">MASIKKRPNGQWRARYRDADGKEHSRHFRLKSKSATAKPGEISAQEWLDEVTAAMVTGNYVDPKSAKLTVGEWCETWLKGYANNRPSSVKQAKSHVKRIEAAFGKRTLASVRPSEIKSWTAKLKADGLADSTIYALHSRLSHIFSDAVHDGLLPKSPLSRRTSPPMGKQRPYVATTEQVWALYDAMDAWTKPGILLGAFAGLRVAEAMALRTKDIDFMRGVISPAVQYPDEPLKSETAKTPIPIPRELAVMLNRNPSILGSETIVAAEHGRTMAPYTFETRFRDARETIEGLPDGFRFHDLRHYFASLLISEGLDVKVVQARLRHASAKTTLDTYSHMWPDKDEASRTAVAGVLAARKKSLGGLSEKSGS</sequence>
<dbReference type="InterPro" id="IPR044068">
    <property type="entry name" value="CB"/>
</dbReference>
<keyword evidence="2 4" id="KW-0238">DNA-binding</keyword>
<dbReference type="InterPro" id="IPR050090">
    <property type="entry name" value="Tyrosine_recombinase_XerCD"/>
</dbReference>
<dbReference type="GO" id="GO:0003677">
    <property type="term" value="F:DNA binding"/>
    <property type="evidence" value="ECO:0007669"/>
    <property type="project" value="UniProtKB-UniRule"/>
</dbReference>
<dbReference type="GO" id="GO:0006310">
    <property type="term" value="P:DNA recombination"/>
    <property type="evidence" value="ECO:0007669"/>
    <property type="project" value="UniProtKB-KW"/>
</dbReference>
<evidence type="ECO:0000313" key="9">
    <source>
        <dbReference type="Proteomes" id="UP000062833"/>
    </source>
</evidence>
<evidence type="ECO:0000313" key="8">
    <source>
        <dbReference type="EMBL" id="ALE91850.1"/>
    </source>
</evidence>
<dbReference type="InterPro" id="IPR002104">
    <property type="entry name" value="Integrase_catalytic"/>
</dbReference>
<protein>
    <submittedName>
        <fullName evidence="8">Integrase</fullName>
    </submittedName>
</protein>
<comment type="similarity">
    <text evidence="1">Belongs to the 'phage' integrase family.</text>
</comment>
<organism evidence="8 9">
    <name type="scientific">Arthrobacter alpinus</name>
    <dbReference type="NCBI Taxonomy" id="656366"/>
    <lineage>
        <taxon>Bacteria</taxon>
        <taxon>Bacillati</taxon>
        <taxon>Actinomycetota</taxon>
        <taxon>Actinomycetes</taxon>
        <taxon>Micrococcales</taxon>
        <taxon>Micrococcaceae</taxon>
        <taxon>Arthrobacter</taxon>
    </lineage>
</organism>
<dbReference type="PANTHER" id="PTHR30349">
    <property type="entry name" value="PHAGE INTEGRASE-RELATED"/>
    <property type="match status" value="1"/>
</dbReference>
<proteinExistence type="inferred from homology"/>
<keyword evidence="3" id="KW-0233">DNA recombination</keyword>
<dbReference type="PATRIC" id="fig|656366.3.peg.1098"/>
<dbReference type="Proteomes" id="UP000062833">
    <property type="component" value="Chromosome"/>
</dbReference>
<keyword evidence="9" id="KW-1185">Reference proteome</keyword>
<evidence type="ECO:0000256" key="5">
    <source>
        <dbReference type="SAM" id="MobiDB-lite"/>
    </source>
</evidence>
<evidence type="ECO:0000256" key="2">
    <source>
        <dbReference type="ARBA" id="ARBA00023125"/>
    </source>
</evidence>
<dbReference type="PROSITE" id="PS51898">
    <property type="entry name" value="TYR_RECOMBINASE"/>
    <property type="match status" value="1"/>
</dbReference>